<dbReference type="Proteomes" id="UP000600865">
    <property type="component" value="Unassembled WGS sequence"/>
</dbReference>
<sequence>MLQNRADRKTSVLIKKPVRGFLLSVSFAGLIFLAFNPYVVVDLQDALGLSDSGVTVEVEEPDQSAPPPPKQIDAPVLPITAVPDSERLPRIEGFDQIAKHDLWIDDAPCGVDIFETPRSLSGLGPRQDGGPLTDPLKAVSAQDILNQPTYRFESRNGVTLRVVEPVVKYYQVTGRSFREAQSDIVKRKPLDESRNYDIDPDLISPDREGNIATLANILSPTLLSYTTFGSRDHYRLLAGQTELTSAFVITLPAWKNYEDASAKDQAKWDDLVCNASHHELGHLRIRLDILAETLDGYAALPPAQTRAELGQLTADYRAEINARIDNRQDAYHIYNGGGLRRGMIELPYAELPFPWLSDRETEPLQSAD</sequence>
<keyword evidence="3" id="KW-1185">Reference proteome</keyword>
<keyword evidence="1" id="KW-0812">Transmembrane</keyword>
<feature type="transmembrane region" description="Helical" evidence="1">
    <location>
        <begin position="21"/>
        <end position="40"/>
    </location>
</feature>
<evidence type="ECO:0000313" key="3">
    <source>
        <dbReference type="Proteomes" id="UP000600865"/>
    </source>
</evidence>
<dbReference type="Pfam" id="PF06037">
    <property type="entry name" value="DUF922"/>
    <property type="match status" value="1"/>
</dbReference>
<dbReference type="AlphaFoldDB" id="A0A918KMC5"/>
<protein>
    <recommendedName>
        <fullName evidence="4">DUF922 domain-containing protein</fullName>
    </recommendedName>
</protein>
<dbReference type="EMBL" id="BMYV01000002">
    <property type="protein sequence ID" value="GGX67209.1"/>
    <property type="molecule type" value="Genomic_DNA"/>
</dbReference>
<gene>
    <name evidence="2" type="ORF">GCM10011309_16080</name>
</gene>
<keyword evidence="1" id="KW-1133">Transmembrane helix</keyword>
<dbReference type="RefSeq" id="WP_189584088.1">
    <property type="nucleotide sequence ID" value="NZ_BMYV01000002.1"/>
</dbReference>
<name>A0A918KMC5_9PROT</name>
<keyword evidence="1" id="KW-0472">Membrane</keyword>
<reference evidence="2 3" key="1">
    <citation type="journal article" date="2014" name="Int. J. Syst. Evol. Microbiol.">
        <title>Complete genome sequence of Corynebacterium casei LMG S-19264T (=DSM 44701T), isolated from a smear-ripened cheese.</title>
        <authorList>
            <consortium name="US DOE Joint Genome Institute (JGI-PGF)"/>
            <person name="Walter F."/>
            <person name="Albersmeier A."/>
            <person name="Kalinowski J."/>
            <person name="Ruckert C."/>
        </authorList>
    </citation>
    <scope>NUCLEOTIDE SEQUENCE [LARGE SCALE GENOMIC DNA]</scope>
    <source>
        <strain evidence="2 3">KCTC 23968</strain>
    </source>
</reference>
<accession>A0A918KMC5</accession>
<proteinExistence type="predicted"/>
<organism evidence="2 3">
    <name type="scientific">Litorimonas cladophorae</name>
    <dbReference type="NCBI Taxonomy" id="1220491"/>
    <lineage>
        <taxon>Bacteria</taxon>
        <taxon>Pseudomonadati</taxon>
        <taxon>Pseudomonadota</taxon>
        <taxon>Alphaproteobacteria</taxon>
        <taxon>Maricaulales</taxon>
        <taxon>Robiginitomaculaceae</taxon>
    </lineage>
</organism>
<dbReference type="InterPro" id="IPR010321">
    <property type="entry name" value="DUF922"/>
</dbReference>
<evidence type="ECO:0008006" key="4">
    <source>
        <dbReference type="Google" id="ProtNLM"/>
    </source>
</evidence>
<evidence type="ECO:0000313" key="2">
    <source>
        <dbReference type="EMBL" id="GGX67209.1"/>
    </source>
</evidence>
<evidence type="ECO:0000256" key="1">
    <source>
        <dbReference type="SAM" id="Phobius"/>
    </source>
</evidence>
<comment type="caution">
    <text evidence="2">The sequence shown here is derived from an EMBL/GenBank/DDBJ whole genome shotgun (WGS) entry which is preliminary data.</text>
</comment>